<dbReference type="InterPro" id="IPR016024">
    <property type="entry name" value="ARM-type_fold"/>
</dbReference>
<dbReference type="Proteomes" id="UP000504606">
    <property type="component" value="Unplaced"/>
</dbReference>
<dbReference type="RefSeq" id="XP_026279122.1">
    <property type="nucleotide sequence ID" value="XM_026423337.2"/>
</dbReference>
<sequence>MTSQGPGLEIFERLAEWSTEEIEQNIDSILQELLRHVSSDDKGRVLQSVYALLVTCLPSLSLEKANECLLRHALPAAQQLFYESLEGIKLRLSDTSSECFDAAETLSSLLQVVIELLKCMECVLQYIAGQGSVNISIVPSVPKTVALLMLQTFRHCRESESLYCDLFTVVSDVLSALFRQCHQVQCRFFAVLSSSISFDCSVETDIVHLVEVLQVLSEIGEEVMSLDIKTMAEQWKGYAKIIQLYLESIRDRLNIAYPISYLCLDISNKLEQLTGTSKDAKSTSRLLKTTSFILKIIAKLCEQFGSGNGCLRDSHSNLYQLLLTLHKYSPPVLTMQNVEKGLVDDIERNIIVAADPMLTHLVCECDFQKEFIKKCRKLKDMPENQLPHLTLMVSVMKKLSALTAEDKDPWLGELAKTNIVGCLLEILKHSHYELSCEIWLPAVVKSGQSPRSCDLYEFLCCHCAGFILSLNSDQFERVEAIMFDSLMEPFVWPAMFVGDVWSICARAGSSELVLDQVLYLADIVSAFDPASLFGRVDCTVISVFLRRMCSFLGTKGKQMLVEKYPPTKHPLLWYIFGLECLSKEMRETVSQLLVTRATSDVQNFSCSNPNKPSFITMVQGLCGLCAALEISPSIIKSPSDTIVPGVISLWHYACRGDLSQNFSHSENVIGESKWLQNFLRILCRCTEYLVHVMNNCDILQVLNQLARLVKHCGPSLKLSISHILHGLATKTLESTSDQGLICSNISSIFTCLLEDSHPLVKDTALETFEYFAHFTVHESIVPDAVANNVSITEDVTCYLQREIPATRIKVKTLRDYLTFQANVSCEHKCEAKKSRCASPKNSDPPAKKMRLECDDNDLSAFLDDDLLTDFVEKDVTDAVNRIIKDAQYLISQSSYQSLPSLSRTDLKKTVEDLNKFIGL</sequence>
<dbReference type="KEGG" id="foc:113207004"/>
<gene>
    <name evidence="2" type="primary">LOC113207004</name>
</gene>
<evidence type="ECO:0000313" key="1">
    <source>
        <dbReference type="Proteomes" id="UP000504606"/>
    </source>
</evidence>
<dbReference type="InterPro" id="IPR027902">
    <property type="entry name" value="DUF4487"/>
</dbReference>
<keyword evidence="1" id="KW-1185">Reference proteome</keyword>
<reference evidence="2" key="1">
    <citation type="submission" date="2025-08" db="UniProtKB">
        <authorList>
            <consortium name="RefSeq"/>
        </authorList>
    </citation>
    <scope>IDENTIFICATION</scope>
    <source>
        <tissue evidence="2">Whole organism</tissue>
    </source>
</reference>
<name>A0A6J1SDK9_FRAOC</name>
<protein>
    <submittedName>
        <fullName evidence="2">Uncharacterized protein C1orf112-like</fullName>
    </submittedName>
</protein>
<dbReference type="SUPFAM" id="SSF48371">
    <property type="entry name" value="ARM repeat"/>
    <property type="match status" value="1"/>
</dbReference>
<dbReference type="OrthoDB" id="6088000at2759"/>
<accession>A0A6J1SDK9</accession>
<proteinExistence type="predicted"/>
<dbReference type="AlphaFoldDB" id="A0A6J1SDK9"/>
<organism evidence="1 2">
    <name type="scientific">Frankliniella occidentalis</name>
    <name type="common">Western flower thrips</name>
    <name type="synonym">Euthrips occidentalis</name>
    <dbReference type="NCBI Taxonomy" id="133901"/>
    <lineage>
        <taxon>Eukaryota</taxon>
        <taxon>Metazoa</taxon>
        <taxon>Ecdysozoa</taxon>
        <taxon>Arthropoda</taxon>
        <taxon>Hexapoda</taxon>
        <taxon>Insecta</taxon>
        <taxon>Pterygota</taxon>
        <taxon>Neoptera</taxon>
        <taxon>Paraneoptera</taxon>
        <taxon>Thysanoptera</taxon>
        <taxon>Terebrantia</taxon>
        <taxon>Thripoidea</taxon>
        <taxon>Thripidae</taxon>
        <taxon>Frankliniella</taxon>
    </lineage>
</organism>
<dbReference type="Pfam" id="PF14868">
    <property type="entry name" value="DUF4487"/>
    <property type="match status" value="1"/>
</dbReference>
<dbReference type="PANTHER" id="PTHR16071:SF2">
    <property type="entry name" value="FIGNL1-INTERACTING REGULATOR OF RECOMBINATION AND MITOSIS"/>
    <property type="match status" value="1"/>
</dbReference>
<evidence type="ECO:0000313" key="2">
    <source>
        <dbReference type="RefSeq" id="XP_026279122.1"/>
    </source>
</evidence>
<dbReference type="PANTHER" id="PTHR16071">
    <property type="entry name" value="CHROMOSOME 1 OPEN READING FRAME 112"/>
    <property type="match status" value="1"/>
</dbReference>
<dbReference type="GeneID" id="113207004"/>